<name>A0A1L7N1H1_9CAUD</name>
<proteinExistence type="predicted"/>
<dbReference type="EMBL" id="AP017925">
    <property type="protein sequence ID" value="BAW19330.1"/>
    <property type="molecule type" value="Genomic_DNA"/>
</dbReference>
<evidence type="ECO:0000313" key="1">
    <source>
        <dbReference type="EMBL" id="BAW19330.1"/>
    </source>
</evidence>
<evidence type="ECO:0000313" key="2">
    <source>
        <dbReference type="Proteomes" id="UP000222950"/>
    </source>
</evidence>
<dbReference type="Proteomes" id="UP000222950">
    <property type="component" value="Segment"/>
</dbReference>
<organism evidence="1 2">
    <name type="scientific">Ralstonia phage RP31</name>
    <dbReference type="NCBI Taxonomy" id="1923890"/>
    <lineage>
        <taxon>Viruses</taxon>
        <taxon>Duplodnaviria</taxon>
        <taxon>Heunggongvirae</taxon>
        <taxon>Uroviricota</taxon>
        <taxon>Caudoviricetes</taxon>
        <taxon>Chimalliviridae</taxon>
        <taxon>Ripduovirus</taxon>
        <taxon>Ripduovirus RP12</taxon>
    </lineage>
</organism>
<reference evidence="1 2" key="1">
    <citation type="submission" date="2016-12" db="EMBL/GenBank/DDBJ databases">
        <title>Characterization of two jumbo phages RP12 and RP31 infecting the phytopathogen Ralstonia solanacearum.</title>
        <authorList>
            <person name="Kawasaki T."/>
            <person name="Yoshikawa G."/>
            <person name="Ogata H."/>
            <person name="Yamada T."/>
        </authorList>
    </citation>
    <scope>NUCLEOTIDE SEQUENCE [LARGE SCALE GENOMIC DNA]</scope>
    <source>
        <strain evidence="1 2">RP31</strain>
    </source>
</reference>
<protein>
    <submittedName>
        <fullName evidence="1">Putative virion structural protein</fullName>
    </submittedName>
</protein>
<sequence>MYQLVSAIAQLMAAGTAWAEVDLSTLTLSQIDSAYSDVYLRVSNPFWTSDRTMRFGEITSGYVQRDQTLAQFFAAQGNNTLPSTNGIASIAKGSIKYADAYWAGYQLERGRYLQSPTTIPQPDEADCLIMSKPGVDARVFHKNCLVSINGLIHRVDADSQYIYVIDAGKSNYLSRRNEVGIINFQDIGELTCVTITADMLFRAHSDQPFSNQIFIKSPVEAQGKTVALVMGGYLFLLDGLSFFRTADDIFCLDTQSVPLLDRFYESRALIDMSNLGLEYNGAHDAQISRDQLYSDAVLTNWLTMSQSFLVLIDSPKVVVERQQLAPTQIAKQYLAFDEPSLPLVGGFGLLWPYWVQEDDGVFSVTVGDNIYHHRLFHTTPASQATMPADNRIPYNRESYSYAHFLDVQSEKVVITPNT</sequence>
<accession>A0A1L7N1H1</accession>